<dbReference type="EMBL" id="FRAC01000010">
    <property type="protein sequence ID" value="SHK25727.1"/>
    <property type="molecule type" value="Genomic_DNA"/>
</dbReference>
<sequence>MKLHELMRIPEEYKKTALEEQQGTVVEAAYPVSNYINRSRELVTGQGIPSEEAGRKVIAGDRIVKKCNIYLPAGYCEKDSEVKYNVLYLLHGVGGSRSEWLNGNMDEEGWYVICNIFDNLIARGDLEPLLLVFPEGRSAWDWEDSSFNPEGTNMLGFYYLDYELRYDLIPFIETRYHTYSDIRKASPEELAYNRQHRGVAGLSMGGMQVLNLVLGGRRCDAERYAGTESPWNNGLAPTVKAPGMADLFAYAGAFSNAPTSSEGKLLGNALASSRYSLELLYLTCGDQDGVAYGEGFQRADTCLYDMAANNLGNYYKVIIKNGVHDFQVWNNGAFNFSRLCFGKGKECSGILHKAII</sequence>
<dbReference type="PANTHER" id="PTHR48098:SF1">
    <property type="entry name" value="DIACYLGLYCEROL ACYLTRANSFERASE_MYCOLYLTRANSFERASE AG85A"/>
    <property type="match status" value="1"/>
</dbReference>
<dbReference type="InterPro" id="IPR050583">
    <property type="entry name" value="Mycobacterial_A85_antigen"/>
</dbReference>
<dbReference type="InterPro" id="IPR029058">
    <property type="entry name" value="AB_hydrolase_fold"/>
</dbReference>
<dbReference type="Proteomes" id="UP000184386">
    <property type="component" value="Unassembled WGS sequence"/>
</dbReference>
<dbReference type="AlphaFoldDB" id="A0A1M6R080"/>
<accession>A0A1M6R080</accession>
<dbReference type="STRING" id="1121322.SAMN02745136_02101"/>
<keyword evidence="2" id="KW-1185">Reference proteome</keyword>
<dbReference type="GO" id="GO:0016747">
    <property type="term" value="F:acyltransferase activity, transferring groups other than amino-acyl groups"/>
    <property type="evidence" value="ECO:0007669"/>
    <property type="project" value="TreeGrafter"/>
</dbReference>
<dbReference type="Gene3D" id="3.40.50.1820">
    <property type="entry name" value="alpha/beta hydrolase"/>
    <property type="match status" value="1"/>
</dbReference>
<name>A0A1M6R080_9FIRM</name>
<evidence type="ECO:0000313" key="2">
    <source>
        <dbReference type="Proteomes" id="UP000184386"/>
    </source>
</evidence>
<dbReference type="SUPFAM" id="SSF53474">
    <property type="entry name" value="alpha/beta-Hydrolases"/>
    <property type="match status" value="1"/>
</dbReference>
<evidence type="ECO:0000313" key="1">
    <source>
        <dbReference type="EMBL" id="SHK25727.1"/>
    </source>
</evidence>
<dbReference type="RefSeq" id="WP_073275553.1">
    <property type="nucleotide sequence ID" value="NZ_FRAC01000010.1"/>
</dbReference>
<dbReference type="PANTHER" id="PTHR48098">
    <property type="entry name" value="ENTEROCHELIN ESTERASE-RELATED"/>
    <property type="match status" value="1"/>
</dbReference>
<proteinExistence type="predicted"/>
<gene>
    <name evidence="1" type="ORF">SAMN02745136_02101</name>
</gene>
<reference evidence="1 2" key="1">
    <citation type="submission" date="2016-11" db="EMBL/GenBank/DDBJ databases">
        <authorList>
            <person name="Jaros S."/>
            <person name="Januszkiewicz K."/>
            <person name="Wedrychowicz H."/>
        </authorList>
    </citation>
    <scope>NUCLEOTIDE SEQUENCE [LARGE SCALE GENOMIC DNA]</scope>
    <source>
        <strain evidence="1 2">DSM 15929</strain>
    </source>
</reference>
<dbReference type="InterPro" id="IPR000801">
    <property type="entry name" value="Esterase-like"/>
</dbReference>
<dbReference type="Pfam" id="PF00756">
    <property type="entry name" value="Esterase"/>
    <property type="match status" value="1"/>
</dbReference>
<protein>
    <submittedName>
        <fullName evidence="1">Putative esterase</fullName>
    </submittedName>
</protein>
<dbReference type="OrthoDB" id="9777383at2"/>
<organism evidence="1 2">
    <name type="scientific">Anaerocolumna jejuensis DSM 15929</name>
    <dbReference type="NCBI Taxonomy" id="1121322"/>
    <lineage>
        <taxon>Bacteria</taxon>
        <taxon>Bacillati</taxon>
        <taxon>Bacillota</taxon>
        <taxon>Clostridia</taxon>
        <taxon>Lachnospirales</taxon>
        <taxon>Lachnospiraceae</taxon>
        <taxon>Anaerocolumna</taxon>
    </lineage>
</organism>